<keyword evidence="6" id="KW-0547">Nucleotide-binding</keyword>
<dbReference type="Pfam" id="PF20143">
    <property type="entry name" value="NAD_kinase_C"/>
    <property type="match status" value="1"/>
</dbReference>
<comment type="caution">
    <text evidence="7">The sequence shown here is derived from an EMBL/GenBank/DDBJ whole genome shotgun (WGS) entry which is preliminary data.</text>
</comment>
<dbReference type="GO" id="GO:0046872">
    <property type="term" value="F:metal ion binding"/>
    <property type="evidence" value="ECO:0007669"/>
    <property type="project" value="UniProtKB-UniRule"/>
</dbReference>
<dbReference type="Pfam" id="PF01513">
    <property type="entry name" value="NAD_kinase"/>
    <property type="match status" value="1"/>
</dbReference>
<feature type="binding site" evidence="6">
    <location>
        <position position="172"/>
    </location>
    <ligand>
        <name>NAD(+)</name>
        <dbReference type="ChEBI" id="CHEBI:57540"/>
    </ligand>
</feature>
<keyword evidence="8" id="KW-1185">Reference proteome</keyword>
<feature type="active site" description="Proton acceptor" evidence="6">
    <location>
        <position position="65"/>
    </location>
</feature>
<comment type="similarity">
    <text evidence="6">Belongs to the NAD kinase family.</text>
</comment>
<dbReference type="Gene3D" id="3.40.50.10330">
    <property type="entry name" value="Probable inorganic polyphosphate/atp-NAD kinase, domain 1"/>
    <property type="match status" value="1"/>
</dbReference>
<keyword evidence="1 6" id="KW-0808">Transferase</keyword>
<comment type="catalytic activity">
    <reaction evidence="5 6">
        <text>NAD(+) + ATP = ADP + NADP(+) + H(+)</text>
        <dbReference type="Rhea" id="RHEA:18629"/>
        <dbReference type="ChEBI" id="CHEBI:15378"/>
        <dbReference type="ChEBI" id="CHEBI:30616"/>
        <dbReference type="ChEBI" id="CHEBI:57540"/>
        <dbReference type="ChEBI" id="CHEBI:58349"/>
        <dbReference type="ChEBI" id="CHEBI:456216"/>
        <dbReference type="EC" id="2.7.1.23"/>
    </reaction>
</comment>
<dbReference type="PATRIC" id="fig|1429043.3.peg.3225"/>
<dbReference type="RefSeq" id="WP_044349661.1">
    <property type="nucleotide sequence ID" value="NZ_AZAC01000017.1"/>
</dbReference>
<evidence type="ECO:0000256" key="5">
    <source>
        <dbReference type="ARBA" id="ARBA00047925"/>
    </source>
</evidence>
<dbReference type="AlphaFoldDB" id="A0A0D2HRM5"/>
<reference evidence="7 8" key="1">
    <citation type="submission" date="2013-11" db="EMBL/GenBank/DDBJ databases">
        <title>Metagenomic analysis of a methanogenic consortium involved in long chain n-alkane degradation.</title>
        <authorList>
            <person name="Davidova I.A."/>
            <person name="Callaghan A.V."/>
            <person name="Wawrik B."/>
            <person name="Pruitt S."/>
            <person name="Marks C."/>
            <person name="Duncan K.E."/>
            <person name="Suflita J.M."/>
        </authorList>
    </citation>
    <scope>NUCLEOTIDE SEQUENCE [LARGE SCALE GENOMIC DNA]</scope>
    <source>
        <strain evidence="7 8">SPR</strain>
    </source>
</reference>
<protein>
    <recommendedName>
        <fullName evidence="6">NAD kinase</fullName>
        <ecNumber evidence="6">2.7.1.23</ecNumber>
    </recommendedName>
    <alternativeName>
        <fullName evidence="6">ATP-dependent NAD kinase</fullName>
    </alternativeName>
</protein>
<dbReference type="InParanoid" id="A0A0D2HRM5"/>
<dbReference type="InterPro" id="IPR017437">
    <property type="entry name" value="ATP-NAD_kinase_PpnK-typ_C"/>
</dbReference>
<keyword evidence="3 6" id="KW-0521">NADP</keyword>
<evidence type="ECO:0000256" key="3">
    <source>
        <dbReference type="ARBA" id="ARBA00022857"/>
    </source>
</evidence>
<dbReference type="GO" id="GO:0005737">
    <property type="term" value="C:cytoplasm"/>
    <property type="evidence" value="ECO:0007669"/>
    <property type="project" value="UniProtKB-SubCell"/>
</dbReference>
<evidence type="ECO:0000313" key="7">
    <source>
        <dbReference type="EMBL" id="KIX13233.1"/>
    </source>
</evidence>
<dbReference type="GO" id="GO:0006741">
    <property type="term" value="P:NADP+ biosynthetic process"/>
    <property type="evidence" value="ECO:0007669"/>
    <property type="project" value="UniProtKB-UniRule"/>
</dbReference>
<dbReference type="EMBL" id="AZAC01000017">
    <property type="protein sequence ID" value="KIX13233.1"/>
    <property type="molecule type" value="Genomic_DNA"/>
</dbReference>
<keyword evidence="6" id="KW-0067">ATP-binding</keyword>
<dbReference type="HAMAP" id="MF_00361">
    <property type="entry name" value="NAD_kinase"/>
    <property type="match status" value="1"/>
</dbReference>
<feature type="binding site" evidence="6">
    <location>
        <begin position="65"/>
        <end position="66"/>
    </location>
    <ligand>
        <name>NAD(+)</name>
        <dbReference type="ChEBI" id="CHEBI:57540"/>
    </ligand>
</feature>
<organism evidence="7 8">
    <name type="scientific">Dethiosulfatarculus sandiegensis</name>
    <dbReference type="NCBI Taxonomy" id="1429043"/>
    <lineage>
        <taxon>Bacteria</taxon>
        <taxon>Pseudomonadati</taxon>
        <taxon>Thermodesulfobacteriota</taxon>
        <taxon>Desulfarculia</taxon>
        <taxon>Desulfarculales</taxon>
        <taxon>Desulfarculaceae</taxon>
        <taxon>Dethiosulfatarculus</taxon>
    </lineage>
</organism>
<comment type="caution">
    <text evidence="6">Lacks conserved residue(s) required for the propagation of feature annotation.</text>
</comment>
<comment type="function">
    <text evidence="6">Involved in the regulation of the intracellular balance of NAD and NADP, and is a key enzyme in the biosynthesis of NADP. Catalyzes specifically the phosphorylation on 2'-hydroxyl of the adenosine moiety of NAD to yield NADP.</text>
</comment>
<comment type="cofactor">
    <cofactor evidence="6">
        <name>a divalent metal cation</name>
        <dbReference type="ChEBI" id="CHEBI:60240"/>
    </cofactor>
</comment>
<feature type="binding site" evidence="6">
    <location>
        <position position="170"/>
    </location>
    <ligand>
        <name>NAD(+)</name>
        <dbReference type="ChEBI" id="CHEBI:57540"/>
    </ligand>
</feature>
<feature type="binding site" evidence="6">
    <location>
        <begin position="142"/>
        <end position="143"/>
    </location>
    <ligand>
        <name>NAD(+)</name>
        <dbReference type="ChEBI" id="CHEBI:57540"/>
    </ligand>
</feature>
<dbReference type="EC" id="2.7.1.23" evidence="6"/>
<dbReference type="FunCoup" id="A0A0D2HRM5">
    <property type="interactions" value="559"/>
</dbReference>
<comment type="subcellular location">
    <subcellularLocation>
        <location evidence="6">Cytoplasm</location>
    </subcellularLocation>
</comment>
<gene>
    <name evidence="6" type="primary">nadK</name>
    <name evidence="7" type="ORF">X474_15240</name>
</gene>
<evidence type="ECO:0000256" key="1">
    <source>
        <dbReference type="ARBA" id="ARBA00022679"/>
    </source>
</evidence>
<evidence type="ECO:0000256" key="4">
    <source>
        <dbReference type="ARBA" id="ARBA00023027"/>
    </source>
</evidence>
<keyword evidence="4 6" id="KW-0520">NAD</keyword>
<keyword evidence="6" id="KW-0963">Cytoplasm</keyword>
<dbReference type="Proteomes" id="UP000032233">
    <property type="component" value="Unassembled WGS sequence"/>
</dbReference>
<dbReference type="InterPro" id="IPR002504">
    <property type="entry name" value="NADK"/>
</dbReference>
<dbReference type="STRING" id="1429043.X474_15240"/>
<evidence type="ECO:0000256" key="6">
    <source>
        <dbReference type="HAMAP-Rule" id="MF_00361"/>
    </source>
</evidence>
<dbReference type="GO" id="GO:0019674">
    <property type="term" value="P:NAD+ metabolic process"/>
    <property type="evidence" value="ECO:0007669"/>
    <property type="project" value="InterPro"/>
</dbReference>
<dbReference type="OrthoDB" id="9774737at2"/>
<dbReference type="PANTHER" id="PTHR20275">
    <property type="entry name" value="NAD KINASE"/>
    <property type="match status" value="1"/>
</dbReference>
<dbReference type="GO" id="GO:0003951">
    <property type="term" value="F:NAD+ kinase activity"/>
    <property type="evidence" value="ECO:0007669"/>
    <property type="project" value="UniProtKB-UniRule"/>
</dbReference>
<dbReference type="InterPro" id="IPR016064">
    <property type="entry name" value="NAD/diacylglycerol_kinase_sf"/>
</dbReference>
<dbReference type="Gene3D" id="2.60.200.30">
    <property type="entry name" value="Probable inorganic polyphosphate/atp-NAD kinase, domain 2"/>
    <property type="match status" value="1"/>
</dbReference>
<dbReference type="GO" id="GO:0051287">
    <property type="term" value="F:NAD binding"/>
    <property type="evidence" value="ECO:0007669"/>
    <property type="project" value="UniProtKB-ARBA"/>
</dbReference>
<proteinExistence type="inferred from homology"/>
<evidence type="ECO:0000256" key="2">
    <source>
        <dbReference type="ARBA" id="ARBA00022777"/>
    </source>
</evidence>
<dbReference type="SUPFAM" id="SSF111331">
    <property type="entry name" value="NAD kinase/diacylglycerol kinase-like"/>
    <property type="match status" value="1"/>
</dbReference>
<accession>A0A0D2HRM5</accession>
<dbReference type="PANTHER" id="PTHR20275:SF0">
    <property type="entry name" value="NAD KINASE"/>
    <property type="match status" value="1"/>
</dbReference>
<feature type="binding site" evidence="6">
    <location>
        <begin position="183"/>
        <end position="188"/>
    </location>
    <ligand>
        <name>NAD(+)</name>
        <dbReference type="ChEBI" id="CHEBI:57540"/>
    </ligand>
</feature>
<sequence>MPHVAIVYKSHSQEAFKQASLLNKWLLGRKLESNLIKAGSHLPEDDTPQGKMDPKTDLVVVLGGDGTMLGAVRNLVEEGLENAPIVGVNLGGLGFLTALGPDELLPAMDRVLAGEYTAPPRLMLDARVERNGVALAQFTALNDVVINKSAQAPIVELSIVVDKRPLTTFRADGLIFCTPTGSTAYNLSAGGPICHPALDCIVVTPICSFALSNRPVLLEPDLVLSITLDHRSLDTSLTCDGQVGLDLEPGDKIYIQRAKKAVRIIHSPFKDYFEILRTKLRWG</sequence>
<evidence type="ECO:0000313" key="8">
    <source>
        <dbReference type="Proteomes" id="UP000032233"/>
    </source>
</evidence>
<keyword evidence="2 6" id="KW-0418">Kinase</keyword>
<name>A0A0D2HRM5_9BACT</name>
<dbReference type="InterPro" id="IPR017438">
    <property type="entry name" value="ATP-NAD_kinase_N"/>
</dbReference>
<feature type="binding site" evidence="6">
    <location>
        <position position="242"/>
    </location>
    <ligand>
        <name>NAD(+)</name>
        <dbReference type="ChEBI" id="CHEBI:57540"/>
    </ligand>
</feature>
<dbReference type="GO" id="GO:0005524">
    <property type="term" value="F:ATP binding"/>
    <property type="evidence" value="ECO:0007669"/>
    <property type="project" value="UniProtKB-KW"/>
</dbReference>